<dbReference type="PANTHER" id="PTHR43611:SF3">
    <property type="entry name" value="FLAVIN MONONUCLEOTIDE HYDROLASE 1, CHLOROPLATIC"/>
    <property type="match status" value="1"/>
</dbReference>
<proteinExistence type="predicted"/>
<sequence>MAEFVPEQTQEFLADAWRTERPTISGQGRWPDLLGEVLARWDLVHHYDGILGVWHRMEASAESVSLVTQVRAAGPRCALATNQDAARAEVMQAEFDYATLFDATYYSCDLGVAKPDPAYFRLVLDDLGLDPEQALFIDDTARNVAAARELGLRAEQWSIAEGHDVLRGHLRRHAALPAAD</sequence>
<dbReference type="GO" id="GO:0016787">
    <property type="term" value="F:hydrolase activity"/>
    <property type="evidence" value="ECO:0007669"/>
    <property type="project" value="UniProtKB-KW"/>
</dbReference>
<accession>A0ABY2E6G1</accession>
<name>A0ABY2E6G1_9MICO</name>
<organism evidence="1 2">
    <name type="scientific">Occultella glacieicola</name>
    <dbReference type="NCBI Taxonomy" id="2518684"/>
    <lineage>
        <taxon>Bacteria</taxon>
        <taxon>Bacillati</taxon>
        <taxon>Actinomycetota</taxon>
        <taxon>Actinomycetes</taxon>
        <taxon>Micrococcales</taxon>
        <taxon>Ruaniaceae</taxon>
        <taxon>Occultella</taxon>
    </lineage>
</organism>
<protein>
    <submittedName>
        <fullName evidence="1">HAD family hydrolase</fullName>
    </submittedName>
</protein>
<dbReference type="InterPro" id="IPR006439">
    <property type="entry name" value="HAD-SF_hydro_IA"/>
</dbReference>
<keyword evidence="2" id="KW-1185">Reference proteome</keyword>
<dbReference type="Gene3D" id="3.40.50.1000">
    <property type="entry name" value="HAD superfamily/HAD-like"/>
    <property type="match status" value="1"/>
</dbReference>
<dbReference type="EMBL" id="SMNA01000003">
    <property type="protein sequence ID" value="TDE96167.1"/>
    <property type="molecule type" value="Genomic_DNA"/>
</dbReference>
<reference evidence="1 2" key="1">
    <citation type="submission" date="2019-03" db="EMBL/GenBank/DDBJ databases">
        <title>Genomic features of bacteria from cold environments.</title>
        <authorList>
            <person name="Shen L."/>
        </authorList>
    </citation>
    <scope>NUCLEOTIDE SEQUENCE [LARGE SCALE GENOMIC DNA]</scope>
    <source>
        <strain evidence="2">T3246-1</strain>
    </source>
</reference>
<dbReference type="Proteomes" id="UP000504882">
    <property type="component" value="Unassembled WGS sequence"/>
</dbReference>
<dbReference type="Pfam" id="PF00702">
    <property type="entry name" value="Hydrolase"/>
    <property type="match status" value="1"/>
</dbReference>
<dbReference type="PANTHER" id="PTHR43611">
    <property type="entry name" value="ALPHA-D-GLUCOSE 1-PHOSPHATE PHOSPHATASE"/>
    <property type="match status" value="1"/>
</dbReference>
<gene>
    <name evidence="1" type="ORF">EXU48_05710</name>
</gene>
<dbReference type="NCBIfam" id="TIGR01509">
    <property type="entry name" value="HAD-SF-IA-v3"/>
    <property type="match status" value="1"/>
</dbReference>
<dbReference type="InterPro" id="IPR023214">
    <property type="entry name" value="HAD_sf"/>
</dbReference>
<comment type="caution">
    <text evidence="1">The sequence shown here is derived from an EMBL/GenBank/DDBJ whole genome shotgun (WGS) entry which is preliminary data.</text>
</comment>
<dbReference type="PRINTS" id="PR00413">
    <property type="entry name" value="HADHALOGNASE"/>
</dbReference>
<dbReference type="InterPro" id="IPR036412">
    <property type="entry name" value="HAD-like_sf"/>
</dbReference>
<dbReference type="SUPFAM" id="SSF56784">
    <property type="entry name" value="HAD-like"/>
    <property type="match status" value="1"/>
</dbReference>
<keyword evidence="1" id="KW-0378">Hydrolase</keyword>
<evidence type="ECO:0000313" key="2">
    <source>
        <dbReference type="Proteomes" id="UP000504882"/>
    </source>
</evidence>
<evidence type="ECO:0000313" key="1">
    <source>
        <dbReference type="EMBL" id="TDE96167.1"/>
    </source>
</evidence>